<dbReference type="AlphaFoldDB" id="A0AAJ6CQA6"/>
<dbReference type="Proteomes" id="UP001219901">
    <property type="component" value="Chromosome"/>
</dbReference>
<keyword evidence="3" id="KW-1185">Reference proteome</keyword>
<gene>
    <name evidence="1" type="ORF">GKO46_06325</name>
    <name evidence="2" type="ORF">GKO48_00330</name>
</gene>
<evidence type="ECO:0000313" key="1">
    <source>
        <dbReference type="EMBL" id="MDG0866691.1"/>
    </source>
</evidence>
<proteinExistence type="predicted"/>
<reference evidence="3" key="3">
    <citation type="submission" date="2023-06" db="EMBL/GenBank/DDBJ databases">
        <title>Pangenomics reveal diversification of enzyme families and niche specialization in globally abundant SAR202 bacteria.</title>
        <authorList>
            <person name="Saw J.H.W."/>
        </authorList>
    </citation>
    <scope>NUCLEOTIDE SEQUENCE [LARGE SCALE GENOMIC DNA]</scope>
    <source>
        <strain evidence="3">JH1073</strain>
    </source>
</reference>
<sequence length="160" mass="18152">MPDDFRDYAPVIHLSELVKHINTTGSTAISSHLTTRRLQRTLAIVLLPIFALIASACSSVEEGSWVTIENIDHRDDTSVYYVLEKKSPFGENEKNEDSQGHRRVCWLLEFIPNPTGNDGYSPLPIDDREWHLCRELKLIDEPSFDAGLIPAEIRSEYGLD</sequence>
<name>A0AAJ6CQA6_9CHLR</name>
<reference evidence="3 4" key="1">
    <citation type="submission" date="2019-11" db="EMBL/GenBank/DDBJ databases">
        <authorList>
            <person name="Cho J.-C."/>
        </authorList>
    </citation>
    <scope>NUCLEOTIDE SEQUENCE [LARGE SCALE GENOMIC DNA]</scope>
    <source>
        <strain evidence="2 3">JH1073</strain>
        <strain evidence="1 4">JH702</strain>
    </source>
</reference>
<dbReference type="EMBL" id="CP046147">
    <property type="protein sequence ID" value="WFG38121.1"/>
    <property type="molecule type" value="Genomic_DNA"/>
</dbReference>
<dbReference type="RefSeq" id="WP_342824332.1">
    <property type="nucleotide sequence ID" value="NZ_CP046146.1"/>
</dbReference>
<evidence type="ECO:0000313" key="3">
    <source>
        <dbReference type="Proteomes" id="UP001219901"/>
    </source>
</evidence>
<evidence type="ECO:0000313" key="2">
    <source>
        <dbReference type="EMBL" id="WFG38121.1"/>
    </source>
</evidence>
<dbReference type="EMBL" id="WMBE01000002">
    <property type="protein sequence ID" value="MDG0866691.1"/>
    <property type="molecule type" value="Genomic_DNA"/>
</dbReference>
<evidence type="ECO:0000313" key="4">
    <source>
        <dbReference type="Proteomes" id="UP001321249"/>
    </source>
</evidence>
<reference evidence="2" key="2">
    <citation type="journal article" date="2023" name="Nat. Commun.">
        <title>Cultivation of marine bacteria of the SAR202 clade.</title>
        <authorList>
            <person name="Lim Y."/>
            <person name="Seo J.H."/>
            <person name="Giovannoni S.J."/>
            <person name="Kang I."/>
            <person name="Cho J.C."/>
        </authorList>
    </citation>
    <scope>NUCLEOTIDE SEQUENCE</scope>
    <source>
        <strain evidence="2">JH1073</strain>
    </source>
</reference>
<accession>A0AAJ6CQA6</accession>
<dbReference type="Proteomes" id="UP001321249">
    <property type="component" value="Unassembled WGS sequence"/>
</dbReference>
<protein>
    <submittedName>
        <fullName evidence="2">Uncharacterized protein</fullName>
    </submittedName>
</protein>
<organism evidence="2 3">
    <name type="scientific">Candidatus Lucifugimonas marina</name>
    <dbReference type="NCBI Taxonomy" id="3038979"/>
    <lineage>
        <taxon>Bacteria</taxon>
        <taxon>Bacillati</taxon>
        <taxon>Chloroflexota</taxon>
        <taxon>Dehalococcoidia</taxon>
        <taxon>SAR202 cluster</taxon>
        <taxon>Candidatus Lucifugimonadales</taxon>
        <taxon>Candidatus Lucifugimonadaceae</taxon>
        <taxon>Candidatus Lucifugimonas</taxon>
    </lineage>
</organism>